<evidence type="ECO:0000313" key="14">
    <source>
        <dbReference type="Proteomes" id="UP000291116"/>
    </source>
</evidence>
<evidence type="ECO:0000256" key="4">
    <source>
        <dbReference type="ARBA" id="ARBA00022490"/>
    </source>
</evidence>
<comment type="function">
    <text evidence="9">Specifically methylates the N3 position of the uracil ring of uridine 1498 (m3U1498) in 16S rRNA. Acts on the fully assembled 30S ribosomal subunit.</text>
</comment>
<dbReference type="EMBL" id="CAACVS010000636">
    <property type="protein sequence ID" value="VEU44274.1"/>
    <property type="molecule type" value="Genomic_DNA"/>
</dbReference>
<sequence length="552" mass="60885">MVLRRQKMTGSNSGRPAISIATRTLAVLASLYSSPNHGSFNRNGIFGNSCSASLVSSLFVAVSSTSAFQQERRILPNRSSTGCLGRRRHHFNSNTARDDSFYRPWNPSKTNNLRYRNIRCYHSSIPTTTSFLKASEVSVDEGAPFANGDRENSERKVAETTRHLPRLFIDKGSDNNSNSFVIPLREKSLVPLTVDQEHYLLDVMRITNAKRWGPRIGGKKRKNNDDEAGAYEKDALDYTGCVRIFNGVDGEWLARVVVPEEDAGGGTKNKKQRRKRGGKQKTNSSNGGEASTSSGTVLECLQRLLPQERAGTHRERQDEAAIVGNRNKHNEIASLRLYLGYLKDKQRRRWVIEKATELGADCITILETDFSNNNNPSDPGSYKRKQKEVRWEEDREKHRLHAIEAAEQCERLTVPELSDQAWTIDEIADRVALPAGGQECDGEPDTDSIAGHVWMVCRERSESSPPILSALRELSAAPASESAGGTNAAIVLHVLVGPEGGWSPRELEVFSGLTGSGLRFVSLGSSVLRAETAAVAAVAAVQMHRDADVGRM</sequence>
<dbReference type="InterPro" id="IPR029026">
    <property type="entry name" value="tRNA_m1G_MTases_N"/>
</dbReference>
<comment type="subcellular location">
    <subcellularLocation>
        <location evidence="1">Cytoplasm</location>
    </subcellularLocation>
</comment>
<evidence type="ECO:0000313" key="13">
    <source>
        <dbReference type="EMBL" id="VEU44274.1"/>
    </source>
</evidence>
<dbReference type="PANTHER" id="PTHR30027:SF3">
    <property type="entry name" value="16S RRNA (URACIL(1498)-N(3))-METHYLTRANSFERASE"/>
    <property type="match status" value="1"/>
</dbReference>
<organism evidence="13 14">
    <name type="scientific">Pseudo-nitzschia multistriata</name>
    <dbReference type="NCBI Taxonomy" id="183589"/>
    <lineage>
        <taxon>Eukaryota</taxon>
        <taxon>Sar</taxon>
        <taxon>Stramenopiles</taxon>
        <taxon>Ochrophyta</taxon>
        <taxon>Bacillariophyta</taxon>
        <taxon>Bacillariophyceae</taxon>
        <taxon>Bacillariophycidae</taxon>
        <taxon>Bacillariales</taxon>
        <taxon>Bacillariaceae</taxon>
        <taxon>Pseudo-nitzschia</taxon>
    </lineage>
</organism>
<evidence type="ECO:0000256" key="8">
    <source>
        <dbReference type="ARBA" id="ARBA00022691"/>
    </source>
</evidence>
<proteinExistence type="inferred from homology"/>
<dbReference type="GO" id="GO:0005737">
    <property type="term" value="C:cytoplasm"/>
    <property type="evidence" value="ECO:0007669"/>
    <property type="project" value="UniProtKB-SubCell"/>
</dbReference>
<keyword evidence="6" id="KW-0489">Methyltransferase</keyword>
<dbReference type="Proteomes" id="UP000291116">
    <property type="component" value="Unassembled WGS sequence"/>
</dbReference>
<dbReference type="InterPro" id="IPR029028">
    <property type="entry name" value="Alpha/beta_knot_MTases"/>
</dbReference>
<dbReference type="SUPFAM" id="SSF75217">
    <property type="entry name" value="alpha/beta knot"/>
    <property type="match status" value="1"/>
</dbReference>
<evidence type="ECO:0000256" key="6">
    <source>
        <dbReference type="ARBA" id="ARBA00022603"/>
    </source>
</evidence>
<feature type="compositionally biased region" description="Polar residues" evidence="11">
    <location>
        <begin position="284"/>
        <end position="294"/>
    </location>
</feature>
<evidence type="ECO:0000256" key="2">
    <source>
        <dbReference type="ARBA" id="ARBA00005528"/>
    </source>
</evidence>
<evidence type="ECO:0000256" key="11">
    <source>
        <dbReference type="SAM" id="MobiDB-lite"/>
    </source>
</evidence>
<feature type="compositionally biased region" description="Basic residues" evidence="11">
    <location>
        <begin position="268"/>
        <end position="279"/>
    </location>
</feature>
<feature type="region of interest" description="Disordered" evidence="11">
    <location>
        <begin position="262"/>
        <end position="294"/>
    </location>
</feature>
<evidence type="ECO:0000256" key="9">
    <source>
        <dbReference type="ARBA" id="ARBA00025699"/>
    </source>
</evidence>
<gene>
    <name evidence="13" type="ORF">PSNMU_V1.4_AUG-EV-PASAV3_0113620</name>
</gene>
<keyword evidence="14" id="KW-1185">Reference proteome</keyword>
<dbReference type="Gene3D" id="3.40.1280.10">
    <property type="match status" value="1"/>
</dbReference>
<dbReference type="OrthoDB" id="45385at2759"/>
<dbReference type="InterPro" id="IPR046886">
    <property type="entry name" value="RsmE_MTase_dom"/>
</dbReference>
<feature type="domain" description="Ribosomal RNA small subunit methyltransferase E methyltransferase" evidence="12">
    <location>
        <begin position="335"/>
        <end position="542"/>
    </location>
</feature>
<dbReference type="PANTHER" id="PTHR30027">
    <property type="entry name" value="RIBOSOMAL RNA SMALL SUBUNIT METHYLTRANSFERASE E"/>
    <property type="match status" value="1"/>
</dbReference>
<evidence type="ECO:0000256" key="10">
    <source>
        <dbReference type="ARBA" id="ARBA00047944"/>
    </source>
</evidence>
<dbReference type="Pfam" id="PF04452">
    <property type="entry name" value="Methyltrans_RNA"/>
    <property type="match status" value="1"/>
</dbReference>
<evidence type="ECO:0000259" key="12">
    <source>
        <dbReference type="Pfam" id="PF04452"/>
    </source>
</evidence>
<keyword evidence="7" id="KW-0808">Transferase</keyword>
<evidence type="ECO:0000256" key="3">
    <source>
        <dbReference type="ARBA" id="ARBA00012328"/>
    </source>
</evidence>
<dbReference type="InterPro" id="IPR006700">
    <property type="entry name" value="RsmE"/>
</dbReference>
<comment type="catalytic activity">
    <reaction evidence="10">
        <text>uridine(1498) in 16S rRNA + S-adenosyl-L-methionine = N(3)-methyluridine(1498) in 16S rRNA + S-adenosyl-L-homocysteine + H(+)</text>
        <dbReference type="Rhea" id="RHEA:42920"/>
        <dbReference type="Rhea" id="RHEA-COMP:10283"/>
        <dbReference type="Rhea" id="RHEA-COMP:10284"/>
        <dbReference type="ChEBI" id="CHEBI:15378"/>
        <dbReference type="ChEBI" id="CHEBI:57856"/>
        <dbReference type="ChEBI" id="CHEBI:59789"/>
        <dbReference type="ChEBI" id="CHEBI:65315"/>
        <dbReference type="ChEBI" id="CHEBI:74502"/>
        <dbReference type="EC" id="2.1.1.193"/>
    </reaction>
</comment>
<protein>
    <recommendedName>
        <fullName evidence="3">16S rRNA (uracil(1498)-N(3))-methyltransferase</fullName>
        <ecNumber evidence="3">2.1.1.193</ecNumber>
    </recommendedName>
</protein>
<dbReference type="GO" id="GO:0070475">
    <property type="term" value="P:rRNA base methylation"/>
    <property type="evidence" value="ECO:0007669"/>
    <property type="project" value="TreeGrafter"/>
</dbReference>
<evidence type="ECO:0000256" key="1">
    <source>
        <dbReference type="ARBA" id="ARBA00004496"/>
    </source>
</evidence>
<evidence type="ECO:0000256" key="5">
    <source>
        <dbReference type="ARBA" id="ARBA00022552"/>
    </source>
</evidence>
<dbReference type="GO" id="GO:0070042">
    <property type="term" value="F:rRNA (uridine-N3-)-methyltransferase activity"/>
    <property type="evidence" value="ECO:0007669"/>
    <property type="project" value="TreeGrafter"/>
</dbReference>
<evidence type="ECO:0000256" key="7">
    <source>
        <dbReference type="ARBA" id="ARBA00022679"/>
    </source>
</evidence>
<dbReference type="CDD" id="cd18084">
    <property type="entry name" value="RsmE-like"/>
    <property type="match status" value="1"/>
</dbReference>
<keyword evidence="8" id="KW-0949">S-adenosyl-L-methionine</keyword>
<name>A0A448ZQJ5_9STRA</name>
<reference evidence="13 14" key="1">
    <citation type="submission" date="2019-01" db="EMBL/GenBank/DDBJ databases">
        <authorList>
            <person name="Ferrante I. M."/>
        </authorList>
    </citation>
    <scope>NUCLEOTIDE SEQUENCE [LARGE SCALE GENOMIC DNA]</scope>
    <source>
        <strain evidence="13 14">B856</strain>
    </source>
</reference>
<accession>A0A448ZQJ5</accession>
<comment type="similarity">
    <text evidence="2">Belongs to the RNA methyltransferase RsmE family.</text>
</comment>
<keyword evidence="4" id="KW-0963">Cytoplasm</keyword>
<keyword evidence="5" id="KW-0698">rRNA processing</keyword>
<dbReference type="EC" id="2.1.1.193" evidence="3"/>
<dbReference type="AlphaFoldDB" id="A0A448ZQJ5"/>